<dbReference type="GO" id="GO:0006432">
    <property type="term" value="P:phenylalanyl-tRNA aminoacylation"/>
    <property type="evidence" value="ECO:0007669"/>
    <property type="project" value="InterPro"/>
</dbReference>
<dbReference type="SUPFAM" id="SSF56037">
    <property type="entry name" value="PheT/TilS domain"/>
    <property type="match status" value="1"/>
</dbReference>
<dbReference type="InterPro" id="IPR020825">
    <property type="entry name" value="Phe-tRNA_synthase-like_B3/B4"/>
</dbReference>
<dbReference type="InterPro" id="IPR005146">
    <property type="entry name" value="B3/B4_tRNA-bd"/>
</dbReference>
<name>A0A5E4NS54_9HEMI</name>
<dbReference type="InterPro" id="IPR002547">
    <property type="entry name" value="tRNA-bd_dom"/>
</dbReference>
<dbReference type="PANTHER" id="PTHR10947">
    <property type="entry name" value="PHENYLALANYL-TRNA SYNTHETASE BETA CHAIN AND LEUCINE-RICH REPEAT-CONTAINING PROTEIN 47"/>
    <property type="match status" value="1"/>
</dbReference>
<dbReference type="PANTHER" id="PTHR10947:SF0">
    <property type="entry name" value="PHENYLALANINE--TRNA LIGASE BETA SUBUNIT"/>
    <property type="match status" value="1"/>
</dbReference>
<dbReference type="AlphaFoldDB" id="A0A5E4NS54"/>
<feature type="domain" description="TRNA-binding" evidence="4">
    <location>
        <begin position="38"/>
        <end position="148"/>
    </location>
</feature>
<dbReference type="GO" id="GO:0004826">
    <property type="term" value="F:phenylalanine-tRNA ligase activity"/>
    <property type="evidence" value="ECO:0007669"/>
    <property type="project" value="InterPro"/>
</dbReference>
<dbReference type="Gene3D" id="2.40.50.140">
    <property type="entry name" value="Nucleic acid-binding proteins"/>
    <property type="match status" value="1"/>
</dbReference>
<dbReference type="EMBL" id="CABPRJ010002506">
    <property type="protein sequence ID" value="VVC46426.1"/>
    <property type="molecule type" value="Genomic_DNA"/>
</dbReference>
<dbReference type="OrthoDB" id="2389074at2759"/>
<keyword evidence="5" id="KW-0436">Ligase</keyword>
<dbReference type="PROSITE" id="PS50886">
    <property type="entry name" value="TRBD"/>
    <property type="match status" value="1"/>
</dbReference>
<dbReference type="FunFam" id="2.40.50.140:FF:000045">
    <property type="entry name" value="Phenylalanine--tRNA ligase beta subunit"/>
    <property type="match status" value="1"/>
</dbReference>
<gene>
    <name evidence="5" type="ORF">CINCED_3A009635</name>
</gene>
<evidence type="ECO:0000259" key="4">
    <source>
        <dbReference type="PROSITE" id="PS50886"/>
    </source>
</evidence>
<evidence type="ECO:0000313" key="6">
    <source>
        <dbReference type="Proteomes" id="UP000325440"/>
    </source>
</evidence>
<evidence type="ECO:0000256" key="1">
    <source>
        <dbReference type="ARBA" id="ARBA00022555"/>
    </source>
</evidence>
<proteinExistence type="predicted"/>
<dbReference type="Pfam" id="PF01588">
    <property type="entry name" value="tRNA_bind"/>
    <property type="match status" value="1"/>
</dbReference>
<evidence type="ECO:0000256" key="2">
    <source>
        <dbReference type="ARBA" id="ARBA00022884"/>
    </source>
</evidence>
<dbReference type="Gene3D" id="3.30.56.10">
    <property type="match status" value="1"/>
</dbReference>
<dbReference type="Proteomes" id="UP000325440">
    <property type="component" value="Unassembled WGS sequence"/>
</dbReference>
<dbReference type="InterPro" id="IPR012340">
    <property type="entry name" value="NA-bd_OB-fold"/>
</dbReference>
<keyword evidence="2 3" id="KW-0694">RNA-binding</keyword>
<protein>
    <submittedName>
        <fullName evidence="5">B3/B4 tRNA-binding domain,Phenylalanyl-tRNA synthetase, B3/B4,Phenylalanly tRNA synthetase, tRNA</fullName>
    </submittedName>
</protein>
<accession>A0A5E4NS54</accession>
<dbReference type="GO" id="GO:0009328">
    <property type="term" value="C:phenylalanine-tRNA ligase complex"/>
    <property type="evidence" value="ECO:0007669"/>
    <property type="project" value="TreeGrafter"/>
</dbReference>
<dbReference type="NCBIfam" id="NF045760">
    <property type="entry name" value="YtpR"/>
    <property type="match status" value="1"/>
</dbReference>
<evidence type="ECO:0000256" key="3">
    <source>
        <dbReference type="PROSITE-ProRule" id="PRU00209"/>
    </source>
</evidence>
<feature type="non-terminal residue" evidence="5">
    <location>
        <position position="270"/>
    </location>
</feature>
<dbReference type="CDD" id="cd02796">
    <property type="entry name" value="tRNA_bind_bactPheRS"/>
    <property type="match status" value="1"/>
</dbReference>
<reference evidence="5 6" key="1">
    <citation type="submission" date="2019-08" db="EMBL/GenBank/DDBJ databases">
        <authorList>
            <person name="Alioto T."/>
            <person name="Alioto T."/>
            <person name="Gomez Garrido J."/>
        </authorList>
    </citation>
    <scope>NUCLEOTIDE SEQUENCE [LARGE SCALE GENOMIC DNA]</scope>
</reference>
<keyword evidence="1 3" id="KW-0820">tRNA-binding</keyword>
<dbReference type="GO" id="GO:0000049">
    <property type="term" value="F:tRNA binding"/>
    <property type="evidence" value="ECO:0007669"/>
    <property type="project" value="UniProtKB-UniRule"/>
</dbReference>
<sequence>MKFTLSWLLEYLQTDANLEEITKKLTHIGLEVENVVNNSTLAKFVVAEVLEVTSHPNADKLRLCQVNDGSKILQIVCGANNVRNNMKTVLASVGSTLPASNFTIKPTKIRGVLSEGMLCSASELALTQEESEGIIELSDDYTVGSKFFNCDTVIDVNITPNRGDCLSIYGIARDLAATGIGELKAVSIPQITGSISSPIDVEVTDGKSFISGRYIANVQNKQSPKWLKDKLESIGMRSISTIVDITNYVMISFGRPLHAYDADKMDKKLT</sequence>
<keyword evidence="6" id="KW-1185">Reference proteome</keyword>
<keyword evidence="5" id="KW-0030">Aminoacyl-tRNA synthetase</keyword>
<dbReference type="Pfam" id="PF03483">
    <property type="entry name" value="B3_4"/>
    <property type="match status" value="1"/>
</dbReference>
<dbReference type="SUPFAM" id="SSF50249">
    <property type="entry name" value="Nucleic acid-binding proteins"/>
    <property type="match status" value="1"/>
</dbReference>
<dbReference type="InterPro" id="IPR045060">
    <property type="entry name" value="Phe-tRNA-ligase_IIc_bsu"/>
</dbReference>
<organism evidence="5 6">
    <name type="scientific">Cinara cedri</name>
    <dbReference type="NCBI Taxonomy" id="506608"/>
    <lineage>
        <taxon>Eukaryota</taxon>
        <taxon>Metazoa</taxon>
        <taxon>Ecdysozoa</taxon>
        <taxon>Arthropoda</taxon>
        <taxon>Hexapoda</taxon>
        <taxon>Insecta</taxon>
        <taxon>Pterygota</taxon>
        <taxon>Neoptera</taxon>
        <taxon>Paraneoptera</taxon>
        <taxon>Hemiptera</taxon>
        <taxon>Sternorrhyncha</taxon>
        <taxon>Aphidomorpha</taxon>
        <taxon>Aphidoidea</taxon>
        <taxon>Aphididae</taxon>
        <taxon>Lachninae</taxon>
        <taxon>Cinara</taxon>
    </lineage>
</organism>
<dbReference type="InterPro" id="IPR033714">
    <property type="entry name" value="tRNA_bind_bactPheRS"/>
</dbReference>
<evidence type="ECO:0000313" key="5">
    <source>
        <dbReference type="EMBL" id="VVC46426.1"/>
    </source>
</evidence>
<dbReference type="Gene3D" id="3.50.40.10">
    <property type="entry name" value="Phenylalanyl-trna Synthetase, Chain B, domain 3"/>
    <property type="match status" value="1"/>
</dbReference>